<feature type="compositionally biased region" description="Basic residues" evidence="1">
    <location>
        <begin position="33"/>
        <end position="47"/>
    </location>
</feature>
<dbReference type="Proteomes" id="UP000054843">
    <property type="component" value="Unassembled WGS sequence"/>
</dbReference>
<feature type="region of interest" description="Disordered" evidence="1">
    <location>
        <begin position="1"/>
        <end position="78"/>
    </location>
</feature>
<protein>
    <submittedName>
        <fullName evidence="2">Uncharacterized protein</fullName>
    </submittedName>
</protein>
<evidence type="ECO:0000313" key="3">
    <source>
        <dbReference type="Proteomes" id="UP000054843"/>
    </source>
</evidence>
<evidence type="ECO:0000256" key="1">
    <source>
        <dbReference type="SAM" id="MobiDB-lite"/>
    </source>
</evidence>
<accession>A0A0V1N414</accession>
<reference evidence="2 3" key="1">
    <citation type="submission" date="2015-01" db="EMBL/GenBank/DDBJ databases">
        <title>Evolution of Trichinella species and genotypes.</title>
        <authorList>
            <person name="Korhonen P.K."/>
            <person name="Edoardo P."/>
            <person name="Giuseppe L.R."/>
            <person name="Gasser R.B."/>
        </authorList>
    </citation>
    <scope>NUCLEOTIDE SEQUENCE [LARGE SCALE GENOMIC DNA]</scope>
    <source>
        <strain evidence="2">ISS1980</strain>
    </source>
</reference>
<organism evidence="2 3">
    <name type="scientific">Trichinella papuae</name>
    <dbReference type="NCBI Taxonomy" id="268474"/>
    <lineage>
        <taxon>Eukaryota</taxon>
        <taxon>Metazoa</taxon>
        <taxon>Ecdysozoa</taxon>
        <taxon>Nematoda</taxon>
        <taxon>Enoplea</taxon>
        <taxon>Dorylaimia</taxon>
        <taxon>Trichinellida</taxon>
        <taxon>Trichinellidae</taxon>
        <taxon>Trichinella</taxon>
    </lineage>
</organism>
<gene>
    <name evidence="2" type="ORF">T10_6673</name>
</gene>
<dbReference type="AlphaFoldDB" id="A0A0V1N414"/>
<evidence type="ECO:0000313" key="2">
    <source>
        <dbReference type="EMBL" id="KRZ78740.1"/>
    </source>
</evidence>
<dbReference type="EMBL" id="JYDO01000010">
    <property type="protein sequence ID" value="KRZ78740.1"/>
    <property type="molecule type" value="Genomic_DNA"/>
</dbReference>
<name>A0A0V1N414_9BILA</name>
<sequence length="78" mass="9357">MKRYIQNTQTDHHSFIGNVESKKRNIFPNPKSQKMKRKTERKPRKVHPQTTNRARTRQGKVEMKSTEQKSSEENDYIL</sequence>
<feature type="compositionally biased region" description="Basic and acidic residues" evidence="1">
    <location>
        <begin position="59"/>
        <end position="72"/>
    </location>
</feature>
<proteinExistence type="predicted"/>
<keyword evidence="3" id="KW-1185">Reference proteome</keyword>
<comment type="caution">
    <text evidence="2">The sequence shown here is derived from an EMBL/GenBank/DDBJ whole genome shotgun (WGS) entry which is preliminary data.</text>
</comment>